<proteinExistence type="predicted"/>
<dbReference type="PANTHER" id="PTHR30273:SF2">
    <property type="entry name" value="PROTEIN FECR"/>
    <property type="match status" value="1"/>
</dbReference>
<evidence type="ECO:0000259" key="2">
    <source>
        <dbReference type="Pfam" id="PF16220"/>
    </source>
</evidence>
<accession>A0A261SFM8</accession>
<sequence>MIPLPAAPAPGGADPLRDIREDASRWVVRLSDTECDSATHAAFEAWYAASPQHAAAFDRLSRIWGTLGRVQPDALRPRRRLGRAIANGLLALVVLGGALGGAAYDAPDYRAQARIERVVLPDGSLAVLDAGSAIRLDFAQGRRTVTLLRGRAFFEVRPRGAGMAAFAVRTGQGTATALGTRFDVALPPEGMRVTVYEHEVAVLCTVCEPAQALTLAPGERAQLRQGKWQREAGTPGAAPSWIQGLLRFDDITLAEAVARLQSYSARHILLTNDALAGIRVSGTVNTADPRRALAFLLGPQPVAFHELPGLLWLR</sequence>
<dbReference type="Pfam" id="PF04773">
    <property type="entry name" value="FecR"/>
    <property type="match status" value="1"/>
</dbReference>
<dbReference type="RefSeq" id="WP_094827028.1">
    <property type="nucleotide sequence ID" value="NZ_NEVL01000003.1"/>
</dbReference>
<reference evidence="3 4" key="1">
    <citation type="submission" date="2017-05" db="EMBL/GenBank/DDBJ databases">
        <title>Complete and WGS of Bordetella genogroups.</title>
        <authorList>
            <person name="Spilker T."/>
            <person name="LiPuma J."/>
        </authorList>
    </citation>
    <scope>NUCLEOTIDE SEQUENCE [LARGE SCALE GENOMIC DNA]</scope>
    <source>
        <strain evidence="3 4">AU17610</strain>
    </source>
</reference>
<dbReference type="PIRSF" id="PIRSF018266">
    <property type="entry name" value="FecR"/>
    <property type="match status" value="1"/>
</dbReference>
<evidence type="ECO:0000259" key="1">
    <source>
        <dbReference type="Pfam" id="PF04773"/>
    </source>
</evidence>
<dbReference type="EMBL" id="NEVL01000003">
    <property type="protein sequence ID" value="OZI36219.1"/>
    <property type="molecule type" value="Genomic_DNA"/>
</dbReference>
<feature type="domain" description="FecR N-terminal" evidence="2">
    <location>
        <begin position="22"/>
        <end position="62"/>
    </location>
</feature>
<evidence type="ECO:0000313" key="3">
    <source>
        <dbReference type="EMBL" id="OZI36219.1"/>
    </source>
</evidence>
<dbReference type="InterPro" id="IPR012373">
    <property type="entry name" value="Ferrdict_sens_TM"/>
</dbReference>
<dbReference type="InterPro" id="IPR032623">
    <property type="entry name" value="FecR_N"/>
</dbReference>
<dbReference type="GO" id="GO:0016989">
    <property type="term" value="F:sigma factor antagonist activity"/>
    <property type="evidence" value="ECO:0007669"/>
    <property type="project" value="TreeGrafter"/>
</dbReference>
<protein>
    <submittedName>
        <fullName evidence="3">Iron dicitrate transport regulator FecR</fullName>
    </submittedName>
</protein>
<dbReference type="Gene3D" id="2.60.120.1440">
    <property type="match status" value="1"/>
</dbReference>
<dbReference type="AlphaFoldDB" id="A0A261SFM8"/>
<dbReference type="OrthoDB" id="8641865at2"/>
<comment type="caution">
    <text evidence="3">The sequence shown here is derived from an EMBL/GenBank/DDBJ whole genome shotgun (WGS) entry which is preliminary data.</text>
</comment>
<dbReference type="InterPro" id="IPR006860">
    <property type="entry name" value="FecR"/>
</dbReference>
<dbReference type="PANTHER" id="PTHR30273">
    <property type="entry name" value="PERIPLASMIC SIGNAL SENSOR AND SIGMA FACTOR ACTIVATOR FECR-RELATED"/>
    <property type="match status" value="1"/>
</dbReference>
<dbReference type="Proteomes" id="UP000217005">
    <property type="component" value="Unassembled WGS sequence"/>
</dbReference>
<name>A0A261SFM8_9BORD</name>
<feature type="domain" description="FecR protein" evidence="1">
    <location>
        <begin position="114"/>
        <end position="200"/>
    </location>
</feature>
<organism evidence="3 4">
    <name type="scientific">Bordetella genomosp. 1</name>
    <dbReference type="NCBI Taxonomy" id="1395607"/>
    <lineage>
        <taxon>Bacteria</taxon>
        <taxon>Pseudomonadati</taxon>
        <taxon>Pseudomonadota</taxon>
        <taxon>Betaproteobacteria</taxon>
        <taxon>Burkholderiales</taxon>
        <taxon>Alcaligenaceae</taxon>
        <taxon>Bordetella</taxon>
    </lineage>
</organism>
<dbReference type="Pfam" id="PF16220">
    <property type="entry name" value="DUF4880"/>
    <property type="match status" value="1"/>
</dbReference>
<evidence type="ECO:0000313" key="4">
    <source>
        <dbReference type="Proteomes" id="UP000217005"/>
    </source>
</evidence>
<gene>
    <name evidence="3" type="ORF">CEG14_14445</name>
</gene>